<protein>
    <submittedName>
        <fullName evidence="1">Uncharacterized protein</fullName>
    </submittedName>
</protein>
<gene>
    <name evidence="1" type="ORF">HannXRQ_Chr02g0033891</name>
</gene>
<dbReference type="Proteomes" id="UP000215914">
    <property type="component" value="Chromosome 2"/>
</dbReference>
<reference evidence="2" key="1">
    <citation type="journal article" date="2017" name="Nature">
        <title>The sunflower genome provides insights into oil metabolism, flowering and Asterid evolution.</title>
        <authorList>
            <person name="Badouin H."/>
            <person name="Gouzy J."/>
            <person name="Grassa C.J."/>
            <person name="Murat F."/>
            <person name="Staton S.E."/>
            <person name="Cottret L."/>
            <person name="Lelandais-Briere C."/>
            <person name="Owens G.L."/>
            <person name="Carrere S."/>
            <person name="Mayjonade B."/>
            <person name="Legrand L."/>
            <person name="Gill N."/>
            <person name="Kane N.C."/>
            <person name="Bowers J.E."/>
            <person name="Hubner S."/>
            <person name="Bellec A."/>
            <person name="Berard A."/>
            <person name="Berges H."/>
            <person name="Blanchet N."/>
            <person name="Boniface M.C."/>
            <person name="Brunel D."/>
            <person name="Catrice O."/>
            <person name="Chaidir N."/>
            <person name="Claudel C."/>
            <person name="Donnadieu C."/>
            <person name="Faraut T."/>
            <person name="Fievet G."/>
            <person name="Helmstetter N."/>
            <person name="King M."/>
            <person name="Knapp S.J."/>
            <person name="Lai Z."/>
            <person name="Le Paslier M.C."/>
            <person name="Lippi Y."/>
            <person name="Lorenzon L."/>
            <person name="Mandel J.R."/>
            <person name="Marage G."/>
            <person name="Marchand G."/>
            <person name="Marquand E."/>
            <person name="Bret-Mestries E."/>
            <person name="Morien E."/>
            <person name="Nambeesan S."/>
            <person name="Nguyen T."/>
            <person name="Pegot-Espagnet P."/>
            <person name="Pouilly N."/>
            <person name="Raftis F."/>
            <person name="Sallet E."/>
            <person name="Schiex T."/>
            <person name="Thomas J."/>
            <person name="Vandecasteele C."/>
            <person name="Vares D."/>
            <person name="Vear F."/>
            <person name="Vautrin S."/>
            <person name="Crespi M."/>
            <person name="Mangin B."/>
            <person name="Burke J.M."/>
            <person name="Salse J."/>
            <person name="Munos S."/>
            <person name="Vincourt P."/>
            <person name="Rieseberg L.H."/>
            <person name="Langlade N.B."/>
        </authorList>
    </citation>
    <scope>NUCLEOTIDE SEQUENCE [LARGE SCALE GENOMIC DNA]</scope>
    <source>
        <strain evidence="2">cv. SF193</strain>
    </source>
</reference>
<organism evidence="1 2">
    <name type="scientific">Helianthus annuus</name>
    <name type="common">Common sunflower</name>
    <dbReference type="NCBI Taxonomy" id="4232"/>
    <lineage>
        <taxon>Eukaryota</taxon>
        <taxon>Viridiplantae</taxon>
        <taxon>Streptophyta</taxon>
        <taxon>Embryophyta</taxon>
        <taxon>Tracheophyta</taxon>
        <taxon>Spermatophyta</taxon>
        <taxon>Magnoliopsida</taxon>
        <taxon>eudicotyledons</taxon>
        <taxon>Gunneridae</taxon>
        <taxon>Pentapetalae</taxon>
        <taxon>asterids</taxon>
        <taxon>campanulids</taxon>
        <taxon>Asterales</taxon>
        <taxon>Asteraceae</taxon>
        <taxon>Asteroideae</taxon>
        <taxon>Heliantheae alliance</taxon>
        <taxon>Heliantheae</taxon>
        <taxon>Helianthus</taxon>
    </lineage>
</organism>
<sequence>MYYSLKNTRYHYLIRVSDVYLIPIRLPSLSLGDSETPSYLHQICLRICFFGCY</sequence>
<evidence type="ECO:0000313" key="1">
    <source>
        <dbReference type="EMBL" id="OTG33362.1"/>
    </source>
</evidence>
<evidence type="ECO:0000313" key="2">
    <source>
        <dbReference type="Proteomes" id="UP000215914"/>
    </source>
</evidence>
<dbReference type="EMBL" id="CM007891">
    <property type="protein sequence ID" value="OTG33362.1"/>
    <property type="molecule type" value="Genomic_DNA"/>
</dbReference>
<dbReference type="AlphaFoldDB" id="A0A251VEM4"/>
<keyword evidence="2" id="KW-1185">Reference proteome</keyword>
<dbReference type="InParanoid" id="A0A251VEM4"/>
<proteinExistence type="predicted"/>
<name>A0A251VEM4_HELAN</name>
<accession>A0A251VEM4</accession>